<dbReference type="Proteomes" id="UP001163735">
    <property type="component" value="Segment"/>
</dbReference>
<gene>
    <name evidence="1" type="ORF">APT65_00073</name>
</gene>
<name>A0A9E8K1Y3_9CAUD</name>
<sequence length="129" mass="15228">MEYEIQGVKEVFIEGYGYHVERAEDKDADFFGLYKRNEKNLAVWVSDHNTRKEAEEAMEIKMKNQPLKYWKLMQTSEGGIPSFTTYKTREKARKYKRLMKKLLGVNTQLLRCSLQEIDGVFIEVSVKVH</sequence>
<protein>
    <submittedName>
        <fullName evidence="1">Uncharacterized protein</fullName>
    </submittedName>
</protein>
<dbReference type="EMBL" id="OP491958">
    <property type="protein sequence ID" value="UZV39676.1"/>
    <property type="molecule type" value="Genomic_DNA"/>
</dbReference>
<organism evidence="1 2">
    <name type="scientific">Aeromonas phage APT65</name>
    <dbReference type="NCBI Taxonomy" id="2982914"/>
    <lineage>
        <taxon>Viruses</taxon>
        <taxon>Duplodnaviria</taxon>
        <taxon>Heunggongvirae</taxon>
        <taxon>Uroviricota</taxon>
        <taxon>Caudoviricetes</taxon>
        <taxon>Aquaneticvirus</taxon>
        <taxon>Aquaneticvirus ApT65</taxon>
    </lineage>
</organism>
<accession>A0A9E8K1Y3</accession>
<keyword evidence="2" id="KW-1185">Reference proteome</keyword>
<proteinExistence type="predicted"/>
<evidence type="ECO:0000313" key="1">
    <source>
        <dbReference type="EMBL" id="UZV39676.1"/>
    </source>
</evidence>
<reference evidence="1" key="1">
    <citation type="submission" date="2022-09" db="EMBL/GenBank/DDBJ databases">
        <authorList>
            <person name="Cebeci A."/>
            <person name="Ture M."/>
            <person name="Alemdag M."/>
            <person name="Altinok I."/>
        </authorList>
    </citation>
    <scope>NUCLEOTIDE SEQUENCE</scope>
</reference>
<evidence type="ECO:0000313" key="2">
    <source>
        <dbReference type="Proteomes" id="UP001163735"/>
    </source>
</evidence>